<reference evidence="5 6" key="1">
    <citation type="submission" date="2016-10" db="EMBL/GenBank/DDBJ databases">
        <authorList>
            <person name="de Groot N.N."/>
        </authorList>
    </citation>
    <scope>NUCLEOTIDE SEQUENCE [LARGE SCALE GENOMIC DNA]</scope>
    <source>
        <strain evidence="5 6">CGMCC 4.2023</strain>
    </source>
</reference>
<dbReference type="AlphaFoldDB" id="A0A1H6C5G1"/>
<evidence type="ECO:0000313" key="6">
    <source>
        <dbReference type="Proteomes" id="UP000236754"/>
    </source>
</evidence>
<dbReference type="InterPro" id="IPR036388">
    <property type="entry name" value="WH-like_DNA-bd_sf"/>
</dbReference>
<gene>
    <name evidence="5" type="ORF">SAMN05216223_10869</name>
</gene>
<dbReference type="Gene3D" id="1.10.10.10">
    <property type="entry name" value="Winged helix-like DNA-binding domain superfamily/Winged helix DNA-binding domain"/>
    <property type="match status" value="1"/>
</dbReference>
<organism evidence="5 6">
    <name type="scientific">Actinacidiphila yanglinensis</name>
    <dbReference type="NCBI Taxonomy" id="310779"/>
    <lineage>
        <taxon>Bacteria</taxon>
        <taxon>Bacillati</taxon>
        <taxon>Actinomycetota</taxon>
        <taxon>Actinomycetes</taxon>
        <taxon>Kitasatosporales</taxon>
        <taxon>Streptomycetaceae</taxon>
        <taxon>Actinacidiphila</taxon>
    </lineage>
</organism>
<feature type="domain" description="HTH hxlR-type" evidence="4">
    <location>
        <begin position="18"/>
        <end position="115"/>
    </location>
</feature>
<keyword evidence="3" id="KW-0804">Transcription</keyword>
<dbReference type="GO" id="GO:0003677">
    <property type="term" value="F:DNA binding"/>
    <property type="evidence" value="ECO:0007669"/>
    <property type="project" value="UniProtKB-KW"/>
</dbReference>
<dbReference type="PANTHER" id="PTHR33204:SF18">
    <property type="entry name" value="TRANSCRIPTIONAL REGULATORY PROTEIN"/>
    <property type="match status" value="1"/>
</dbReference>
<accession>A0A1H6C5G1</accession>
<evidence type="ECO:0000313" key="5">
    <source>
        <dbReference type="EMBL" id="SEG68194.1"/>
    </source>
</evidence>
<dbReference type="PROSITE" id="PS51118">
    <property type="entry name" value="HTH_HXLR"/>
    <property type="match status" value="1"/>
</dbReference>
<proteinExistence type="predicted"/>
<keyword evidence="1" id="KW-0805">Transcription regulation</keyword>
<dbReference type="EMBL" id="FNVU01000008">
    <property type="protein sequence ID" value="SEG68194.1"/>
    <property type="molecule type" value="Genomic_DNA"/>
</dbReference>
<name>A0A1H6C5G1_9ACTN</name>
<evidence type="ECO:0000259" key="4">
    <source>
        <dbReference type="PROSITE" id="PS51118"/>
    </source>
</evidence>
<protein>
    <submittedName>
        <fullName evidence="5">Transcriptional regulator, HxlR family</fullName>
    </submittedName>
</protein>
<evidence type="ECO:0000256" key="3">
    <source>
        <dbReference type="ARBA" id="ARBA00023163"/>
    </source>
</evidence>
<keyword evidence="2" id="KW-0238">DNA-binding</keyword>
<dbReference type="InterPro" id="IPR002577">
    <property type="entry name" value="HTH_HxlR"/>
</dbReference>
<dbReference type="InterPro" id="IPR036390">
    <property type="entry name" value="WH_DNA-bd_sf"/>
</dbReference>
<evidence type="ECO:0000256" key="1">
    <source>
        <dbReference type="ARBA" id="ARBA00023015"/>
    </source>
</evidence>
<evidence type="ECO:0000256" key="2">
    <source>
        <dbReference type="ARBA" id="ARBA00023125"/>
    </source>
</evidence>
<dbReference type="Proteomes" id="UP000236754">
    <property type="component" value="Unassembled WGS sequence"/>
</dbReference>
<dbReference type="PANTHER" id="PTHR33204">
    <property type="entry name" value="TRANSCRIPTIONAL REGULATOR, MARR FAMILY"/>
    <property type="match status" value="1"/>
</dbReference>
<keyword evidence="6" id="KW-1185">Reference proteome</keyword>
<dbReference type="SUPFAM" id="SSF46785">
    <property type="entry name" value="Winged helix' DNA-binding domain"/>
    <property type="match status" value="1"/>
</dbReference>
<sequence>MGVSPESESTSRTAPRVCSIADALDVVGERWSLLVVRELGFEVHRFKDIQINTGAPRETLALRLRKLEDAGVIERRRYSERPPRDEYLLTDAGRALLPVLRALREWGERHVTPPRTLDA</sequence>
<dbReference type="Pfam" id="PF01638">
    <property type="entry name" value="HxlR"/>
    <property type="match status" value="1"/>
</dbReference>